<keyword evidence="13 19" id="KW-0573">Peptidoglycan synthesis</keyword>
<keyword evidence="16 19" id="KW-0961">Cell wall biogenesis/degradation</keyword>
<dbReference type="InterPro" id="IPR016166">
    <property type="entry name" value="FAD-bd_PCMH"/>
</dbReference>
<dbReference type="Pfam" id="PF02873">
    <property type="entry name" value="MurB_C"/>
    <property type="match status" value="1"/>
</dbReference>
<dbReference type="InterPro" id="IPR011601">
    <property type="entry name" value="MurB_C"/>
</dbReference>
<dbReference type="Proteomes" id="UP000468943">
    <property type="component" value="Unassembled WGS sequence"/>
</dbReference>
<dbReference type="EMBL" id="WTYS01000001">
    <property type="protein sequence ID" value="MXO56439.1"/>
    <property type="molecule type" value="Genomic_DNA"/>
</dbReference>
<evidence type="ECO:0000256" key="18">
    <source>
        <dbReference type="ARBA" id="ARBA00048914"/>
    </source>
</evidence>
<dbReference type="GO" id="GO:0008360">
    <property type="term" value="P:regulation of cell shape"/>
    <property type="evidence" value="ECO:0007669"/>
    <property type="project" value="UniProtKB-KW"/>
</dbReference>
<dbReference type="Gene3D" id="3.30.465.10">
    <property type="match status" value="1"/>
</dbReference>
<comment type="caution">
    <text evidence="22">The sequence shown here is derived from an EMBL/GenBank/DDBJ whole genome shotgun (WGS) entry which is preliminary data.</text>
</comment>
<dbReference type="SUPFAM" id="SSF56176">
    <property type="entry name" value="FAD-binding/transporter-associated domain-like"/>
    <property type="match status" value="1"/>
</dbReference>
<keyword evidence="9 19" id="KW-0285">Flavoprotein</keyword>
<comment type="catalytic activity">
    <reaction evidence="18 19">
        <text>UDP-N-acetyl-alpha-D-muramate + NADP(+) = UDP-N-acetyl-3-O-(1-carboxyvinyl)-alpha-D-glucosamine + NADPH + H(+)</text>
        <dbReference type="Rhea" id="RHEA:12248"/>
        <dbReference type="ChEBI" id="CHEBI:15378"/>
        <dbReference type="ChEBI" id="CHEBI:57783"/>
        <dbReference type="ChEBI" id="CHEBI:58349"/>
        <dbReference type="ChEBI" id="CHEBI:68483"/>
        <dbReference type="ChEBI" id="CHEBI:70757"/>
        <dbReference type="EC" id="1.3.1.98"/>
    </reaction>
</comment>
<dbReference type="InterPro" id="IPR016169">
    <property type="entry name" value="FAD-bd_PCMH_sub2"/>
</dbReference>
<evidence type="ECO:0000259" key="21">
    <source>
        <dbReference type="PROSITE" id="PS51387"/>
    </source>
</evidence>
<evidence type="ECO:0000256" key="7">
    <source>
        <dbReference type="ARBA" id="ARBA00022490"/>
    </source>
</evidence>
<dbReference type="GO" id="GO:0071949">
    <property type="term" value="F:FAD binding"/>
    <property type="evidence" value="ECO:0007669"/>
    <property type="project" value="InterPro"/>
</dbReference>
<dbReference type="InterPro" id="IPR016167">
    <property type="entry name" value="FAD-bd_PCMH_sub1"/>
</dbReference>
<evidence type="ECO:0000256" key="15">
    <source>
        <dbReference type="ARBA" id="ARBA00023306"/>
    </source>
</evidence>
<evidence type="ECO:0000256" key="19">
    <source>
        <dbReference type="HAMAP-Rule" id="MF_00037"/>
    </source>
</evidence>
<organism evidence="22 23">
    <name type="scientific">Pontixanthobacter gangjinensis</name>
    <dbReference type="NCBI Taxonomy" id="1028742"/>
    <lineage>
        <taxon>Bacteria</taxon>
        <taxon>Pseudomonadati</taxon>
        <taxon>Pseudomonadota</taxon>
        <taxon>Alphaproteobacteria</taxon>
        <taxon>Sphingomonadales</taxon>
        <taxon>Erythrobacteraceae</taxon>
        <taxon>Pontixanthobacter</taxon>
    </lineage>
</organism>
<evidence type="ECO:0000256" key="8">
    <source>
        <dbReference type="ARBA" id="ARBA00022618"/>
    </source>
</evidence>
<accession>A0A6I4SKZ8</accession>
<dbReference type="NCBIfam" id="TIGR00179">
    <property type="entry name" value="murB"/>
    <property type="match status" value="1"/>
</dbReference>
<dbReference type="GO" id="GO:0009252">
    <property type="term" value="P:peptidoglycan biosynthetic process"/>
    <property type="evidence" value="ECO:0007669"/>
    <property type="project" value="UniProtKB-UniRule"/>
</dbReference>
<dbReference type="OrthoDB" id="9804753at2"/>
<feature type="active site" description="Proton donor" evidence="19">
    <location>
        <position position="246"/>
    </location>
</feature>
<comment type="function">
    <text evidence="2 19">Cell wall formation.</text>
</comment>
<feature type="domain" description="FAD-binding PCMH-type" evidence="21">
    <location>
        <begin position="52"/>
        <end position="232"/>
    </location>
</feature>
<evidence type="ECO:0000256" key="10">
    <source>
        <dbReference type="ARBA" id="ARBA00022827"/>
    </source>
</evidence>
<dbReference type="InterPro" id="IPR003170">
    <property type="entry name" value="MurB"/>
</dbReference>
<evidence type="ECO:0000256" key="12">
    <source>
        <dbReference type="ARBA" id="ARBA00022960"/>
    </source>
</evidence>
<feature type="active site" evidence="19">
    <location>
        <position position="316"/>
    </location>
</feature>
<evidence type="ECO:0000256" key="4">
    <source>
        <dbReference type="ARBA" id="ARBA00004752"/>
    </source>
</evidence>
<sequence>MTIRQADDWDMHDDGGAPSANVESTIAAPVPIEGLRGKLTANAPLAKLVWFKTGGNADWLFEPADKEDLVEFLARLDGQMPVMALGLGSNMIIRDGGVPGVVVKLGKAFSNVEIGDDCRVSCDAGAHGILVSSAARDAGIAGLEFLRGIPGTVGGFVRMNGGAYGREVADILIDCDVIMPDGEWLTLPAADLDYSYRHSALPDGSVVMAARFQGAEGDPAIIGAEMDRIAEARENSQPLRTKTGGSTFKNPEGHKAWQLVDEAGCRGLMMGGAQVSEKHTNFLINTGTATSADIEGLGEEVKRRVYEHSGIQLEWEIQRVGRP</sequence>
<feature type="region of interest" description="Disordered" evidence="20">
    <location>
        <begin position="1"/>
        <end position="23"/>
    </location>
</feature>
<evidence type="ECO:0000313" key="23">
    <source>
        <dbReference type="Proteomes" id="UP000468943"/>
    </source>
</evidence>
<feature type="active site" evidence="19">
    <location>
        <position position="197"/>
    </location>
</feature>
<evidence type="ECO:0000256" key="11">
    <source>
        <dbReference type="ARBA" id="ARBA00022857"/>
    </source>
</evidence>
<dbReference type="NCBIfam" id="NF010480">
    <property type="entry name" value="PRK13905.1"/>
    <property type="match status" value="1"/>
</dbReference>
<name>A0A6I4SKZ8_9SPHN</name>
<comment type="pathway">
    <text evidence="4 19">Cell wall biogenesis; peptidoglycan biosynthesis.</text>
</comment>
<dbReference type="PROSITE" id="PS51387">
    <property type="entry name" value="FAD_PCMH"/>
    <property type="match status" value="1"/>
</dbReference>
<evidence type="ECO:0000256" key="1">
    <source>
        <dbReference type="ARBA" id="ARBA00001974"/>
    </source>
</evidence>
<keyword evidence="23" id="KW-1185">Reference proteome</keyword>
<reference evidence="22 23" key="1">
    <citation type="submission" date="2019-12" db="EMBL/GenBank/DDBJ databases">
        <title>Genomic-based taxomic classification of the family Erythrobacteraceae.</title>
        <authorList>
            <person name="Xu L."/>
        </authorList>
    </citation>
    <scope>NUCLEOTIDE SEQUENCE [LARGE SCALE GENOMIC DNA]</scope>
    <source>
        <strain evidence="22 23">JCM 17802</strain>
    </source>
</reference>
<evidence type="ECO:0000256" key="16">
    <source>
        <dbReference type="ARBA" id="ARBA00023316"/>
    </source>
</evidence>
<evidence type="ECO:0000256" key="17">
    <source>
        <dbReference type="ARBA" id="ARBA00031026"/>
    </source>
</evidence>
<protein>
    <recommendedName>
        <fullName evidence="6 19">UDP-N-acetylenolpyruvoylglucosamine reductase</fullName>
        <ecNumber evidence="5 19">1.3.1.98</ecNumber>
    </recommendedName>
    <alternativeName>
        <fullName evidence="17 19">UDP-N-acetylmuramate dehydrogenase</fullName>
    </alternativeName>
</protein>
<dbReference type="PANTHER" id="PTHR21071:SF4">
    <property type="entry name" value="UDP-N-ACETYLENOLPYRUVOYLGLUCOSAMINE REDUCTASE"/>
    <property type="match status" value="1"/>
</dbReference>
<dbReference type="UniPathway" id="UPA00219"/>
<comment type="similarity">
    <text evidence="19">Belongs to the MurB family.</text>
</comment>
<evidence type="ECO:0000256" key="20">
    <source>
        <dbReference type="SAM" id="MobiDB-lite"/>
    </source>
</evidence>
<evidence type="ECO:0000256" key="5">
    <source>
        <dbReference type="ARBA" id="ARBA00012518"/>
    </source>
</evidence>
<evidence type="ECO:0000256" key="6">
    <source>
        <dbReference type="ARBA" id="ARBA00015188"/>
    </source>
</evidence>
<comment type="subcellular location">
    <subcellularLocation>
        <location evidence="3 19">Cytoplasm</location>
    </subcellularLocation>
</comment>
<dbReference type="InterPro" id="IPR036318">
    <property type="entry name" value="FAD-bd_PCMH-like_sf"/>
</dbReference>
<dbReference type="EC" id="1.3.1.98" evidence="5 19"/>
<keyword evidence="10 19" id="KW-0274">FAD</keyword>
<dbReference type="Pfam" id="PF01565">
    <property type="entry name" value="FAD_binding_4"/>
    <property type="match status" value="1"/>
</dbReference>
<dbReference type="GO" id="GO:0051301">
    <property type="term" value="P:cell division"/>
    <property type="evidence" value="ECO:0007669"/>
    <property type="project" value="UniProtKB-KW"/>
</dbReference>
<evidence type="ECO:0000256" key="3">
    <source>
        <dbReference type="ARBA" id="ARBA00004496"/>
    </source>
</evidence>
<evidence type="ECO:0000256" key="2">
    <source>
        <dbReference type="ARBA" id="ARBA00003921"/>
    </source>
</evidence>
<dbReference type="PANTHER" id="PTHR21071">
    <property type="entry name" value="UDP-N-ACETYLENOLPYRUVOYLGLUCOSAMINE REDUCTASE"/>
    <property type="match status" value="1"/>
</dbReference>
<dbReference type="GO" id="GO:0071555">
    <property type="term" value="P:cell wall organization"/>
    <property type="evidence" value="ECO:0007669"/>
    <property type="project" value="UniProtKB-KW"/>
</dbReference>
<keyword evidence="7 19" id="KW-0963">Cytoplasm</keyword>
<keyword evidence="8 19" id="KW-0132">Cell division</keyword>
<dbReference type="RefSeq" id="WP_160597639.1">
    <property type="nucleotide sequence ID" value="NZ_WTYS01000001.1"/>
</dbReference>
<gene>
    <name evidence="19 22" type="primary">murB</name>
    <name evidence="22" type="ORF">GRI36_06045</name>
</gene>
<dbReference type="GO" id="GO:0005829">
    <property type="term" value="C:cytosol"/>
    <property type="evidence" value="ECO:0007669"/>
    <property type="project" value="TreeGrafter"/>
</dbReference>
<dbReference type="InterPro" id="IPR036635">
    <property type="entry name" value="MurB_C_sf"/>
</dbReference>
<keyword evidence="15 19" id="KW-0131">Cell cycle</keyword>
<keyword evidence="12 19" id="KW-0133">Cell shape</keyword>
<keyword evidence="14 19" id="KW-0560">Oxidoreductase</keyword>
<dbReference type="SUPFAM" id="SSF56194">
    <property type="entry name" value="Uridine diphospho-N-Acetylenolpyruvylglucosamine reductase, MurB, C-terminal domain"/>
    <property type="match status" value="1"/>
</dbReference>
<dbReference type="HAMAP" id="MF_00037">
    <property type="entry name" value="MurB"/>
    <property type="match status" value="1"/>
</dbReference>
<keyword evidence="11 19" id="KW-0521">NADP</keyword>
<evidence type="ECO:0000256" key="14">
    <source>
        <dbReference type="ARBA" id="ARBA00023002"/>
    </source>
</evidence>
<dbReference type="AlphaFoldDB" id="A0A6I4SKZ8"/>
<feature type="compositionally biased region" description="Basic and acidic residues" evidence="20">
    <location>
        <begin position="1"/>
        <end position="15"/>
    </location>
</feature>
<evidence type="ECO:0000313" key="22">
    <source>
        <dbReference type="EMBL" id="MXO56439.1"/>
    </source>
</evidence>
<comment type="cofactor">
    <cofactor evidence="1 19">
        <name>FAD</name>
        <dbReference type="ChEBI" id="CHEBI:57692"/>
    </cofactor>
</comment>
<dbReference type="Gene3D" id="3.90.78.10">
    <property type="entry name" value="UDP-N-acetylenolpyruvoylglucosamine reductase, C-terminal domain"/>
    <property type="match status" value="1"/>
</dbReference>
<proteinExistence type="inferred from homology"/>
<dbReference type="Gene3D" id="3.30.43.10">
    <property type="entry name" value="Uridine Diphospho-n-acetylenolpyruvylglucosamine Reductase, domain 2"/>
    <property type="match status" value="1"/>
</dbReference>
<evidence type="ECO:0000256" key="9">
    <source>
        <dbReference type="ARBA" id="ARBA00022630"/>
    </source>
</evidence>
<evidence type="ECO:0000256" key="13">
    <source>
        <dbReference type="ARBA" id="ARBA00022984"/>
    </source>
</evidence>
<dbReference type="GO" id="GO:0008762">
    <property type="term" value="F:UDP-N-acetylmuramate dehydrogenase activity"/>
    <property type="evidence" value="ECO:0007669"/>
    <property type="project" value="UniProtKB-UniRule"/>
</dbReference>
<dbReference type="InterPro" id="IPR006094">
    <property type="entry name" value="Oxid_FAD_bind_N"/>
</dbReference>